<protein>
    <submittedName>
        <fullName evidence="6">Uncharacterized protein</fullName>
    </submittedName>
</protein>
<dbReference type="GO" id="GO:0016765">
    <property type="term" value="F:transferase activity, transferring alkyl or aryl (other than methyl) groups"/>
    <property type="evidence" value="ECO:0007669"/>
    <property type="project" value="InterPro"/>
</dbReference>
<evidence type="ECO:0000256" key="1">
    <source>
        <dbReference type="ARBA" id="ARBA00004141"/>
    </source>
</evidence>
<gene>
    <name evidence="6" type="ORF">Clacol_007550</name>
</gene>
<dbReference type="AlphaFoldDB" id="A0AAV5AJL4"/>
<keyword evidence="3 5" id="KW-1133">Transmembrane helix</keyword>
<feature type="transmembrane region" description="Helical" evidence="5">
    <location>
        <begin position="245"/>
        <end position="264"/>
    </location>
</feature>
<dbReference type="EMBL" id="BPWL01000008">
    <property type="protein sequence ID" value="GJJ13298.1"/>
    <property type="molecule type" value="Genomic_DNA"/>
</dbReference>
<dbReference type="InterPro" id="IPR000537">
    <property type="entry name" value="UbiA_prenyltransferase"/>
</dbReference>
<dbReference type="CDD" id="cd13965">
    <property type="entry name" value="PT_UbiA_3"/>
    <property type="match status" value="1"/>
</dbReference>
<evidence type="ECO:0000256" key="3">
    <source>
        <dbReference type="ARBA" id="ARBA00022989"/>
    </source>
</evidence>
<evidence type="ECO:0000256" key="2">
    <source>
        <dbReference type="ARBA" id="ARBA00022692"/>
    </source>
</evidence>
<dbReference type="GO" id="GO:0016020">
    <property type="term" value="C:membrane"/>
    <property type="evidence" value="ECO:0007669"/>
    <property type="project" value="UniProtKB-SubCell"/>
</dbReference>
<dbReference type="InterPro" id="IPR050475">
    <property type="entry name" value="Prenyltransferase_related"/>
</dbReference>
<reference evidence="6" key="1">
    <citation type="submission" date="2021-10" db="EMBL/GenBank/DDBJ databases">
        <title>De novo Genome Assembly of Clathrus columnatus (Basidiomycota, Fungi) Using Illumina and Nanopore Sequence Data.</title>
        <authorList>
            <person name="Ogiso-Tanaka E."/>
            <person name="Itagaki H."/>
            <person name="Hosoya T."/>
            <person name="Hosaka K."/>
        </authorList>
    </citation>
    <scope>NUCLEOTIDE SEQUENCE</scope>
    <source>
        <strain evidence="6">MO-923</strain>
    </source>
</reference>
<dbReference type="PANTHER" id="PTHR42723">
    <property type="entry name" value="CHLOROPHYLL SYNTHASE"/>
    <property type="match status" value="1"/>
</dbReference>
<evidence type="ECO:0000256" key="4">
    <source>
        <dbReference type="ARBA" id="ARBA00023136"/>
    </source>
</evidence>
<evidence type="ECO:0000313" key="7">
    <source>
        <dbReference type="Proteomes" id="UP001050691"/>
    </source>
</evidence>
<keyword evidence="4 5" id="KW-0472">Membrane</keyword>
<sequence length="302" mass="33887">MSFSKRLPCVYDGFQLAHQDARIPKASLRWFLICASEGTLFRTIGEFLKTLFLFTKSDFKTIIAPVTVIILSLNSPSLPLFMQTVFWTWLHVLQCALANQTLSPEEDALNKPDRPIPAGRISQESARLLRWFCIIPCLALSSLYSATVFRASACLTIFLIIYNELTFNSHWLSRNLLNGAGLACFEVGATLISADDHTHLTPVAIKAVIISASVFLTTIHTQDFKDVVGDKEIGRLTLPMIFPKASRISIPILLSLWSLLLQWLWNTNQFVSNILVALSIFIGARFVFKTSIVADQRSFYPV</sequence>
<feature type="transmembrane region" description="Helical" evidence="5">
    <location>
        <begin position="270"/>
        <end position="288"/>
    </location>
</feature>
<name>A0AAV5AJL4_9AGAM</name>
<dbReference type="Pfam" id="PF01040">
    <property type="entry name" value="UbiA"/>
    <property type="match status" value="1"/>
</dbReference>
<evidence type="ECO:0000256" key="5">
    <source>
        <dbReference type="SAM" id="Phobius"/>
    </source>
</evidence>
<proteinExistence type="predicted"/>
<dbReference type="Gene3D" id="1.10.357.140">
    <property type="entry name" value="UbiA prenyltransferase"/>
    <property type="match status" value="1"/>
</dbReference>
<evidence type="ECO:0000313" key="6">
    <source>
        <dbReference type="EMBL" id="GJJ13298.1"/>
    </source>
</evidence>
<keyword evidence="2 5" id="KW-0812">Transmembrane</keyword>
<organism evidence="6 7">
    <name type="scientific">Clathrus columnatus</name>
    <dbReference type="NCBI Taxonomy" id="1419009"/>
    <lineage>
        <taxon>Eukaryota</taxon>
        <taxon>Fungi</taxon>
        <taxon>Dikarya</taxon>
        <taxon>Basidiomycota</taxon>
        <taxon>Agaricomycotina</taxon>
        <taxon>Agaricomycetes</taxon>
        <taxon>Phallomycetidae</taxon>
        <taxon>Phallales</taxon>
        <taxon>Clathraceae</taxon>
        <taxon>Clathrus</taxon>
    </lineage>
</organism>
<dbReference type="InterPro" id="IPR044878">
    <property type="entry name" value="UbiA_sf"/>
</dbReference>
<comment type="subcellular location">
    <subcellularLocation>
        <location evidence="1">Membrane</location>
        <topology evidence="1">Multi-pass membrane protein</topology>
    </subcellularLocation>
</comment>
<dbReference type="PANTHER" id="PTHR42723:SF1">
    <property type="entry name" value="CHLOROPHYLL SYNTHASE, CHLOROPLASTIC"/>
    <property type="match status" value="1"/>
</dbReference>
<dbReference type="Proteomes" id="UP001050691">
    <property type="component" value="Unassembled WGS sequence"/>
</dbReference>
<accession>A0AAV5AJL4</accession>
<comment type="caution">
    <text evidence="6">The sequence shown here is derived from an EMBL/GenBank/DDBJ whole genome shotgun (WGS) entry which is preliminary data.</text>
</comment>
<keyword evidence="7" id="KW-1185">Reference proteome</keyword>